<evidence type="ECO:0000313" key="8">
    <source>
        <dbReference type="EMBL" id="EEX50800.1"/>
    </source>
</evidence>
<dbReference type="PROSITE" id="PS00924">
    <property type="entry name" value="ASP_GLU_RACEMASE_2"/>
    <property type="match status" value="1"/>
</dbReference>
<dbReference type="NCBIfam" id="TIGR00067">
    <property type="entry name" value="glut_race"/>
    <property type="match status" value="1"/>
</dbReference>
<dbReference type="Proteomes" id="UP000005519">
    <property type="component" value="Unassembled WGS sequence"/>
</dbReference>
<evidence type="ECO:0000256" key="4">
    <source>
        <dbReference type="ARBA" id="ARBA00022984"/>
    </source>
</evidence>
<dbReference type="Gene3D" id="3.40.50.1860">
    <property type="match status" value="2"/>
</dbReference>
<dbReference type="FunFam" id="3.40.50.1860:FF:000001">
    <property type="entry name" value="Glutamate racemase"/>
    <property type="match status" value="1"/>
</dbReference>
<accession>C9PN13</accession>
<dbReference type="PROSITE" id="PS00923">
    <property type="entry name" value="ASP_GLU_RACEMASE_1"/>
    <property type="match status" value="1"/>
</dbReference>
<dbReference type="GO" id="GO:0008881">
    <property type="term" value="F:glutamate racemase activity"/>
    <property type="evidence" value="ECO:0007669"/>
    <property type="project" value="UniProtKB-UniRule"/>
</dbReference>
<dbReference type="Pfam" id="PF01177">
    <property type="entry name" value="Asp_Glu_race"/>
    <property type="match status" value="1"/>
</dbReference>
<dbReference type="EMBL" id="ACZR01000005">
    <property type="protein sequence ID" value="EEX50800.1"/>
    <property type="molecule type" value="Genomic_DNA"/>
</dbReference>
<dbReference type="RefSeq" id="WP_005762998.1">
    <property type="nucleotide sequence ID" value="NZ_GG704811.1"/>
</dbReference>
<protein>
    <recommendedName>
        <fullName evidence="2 7">Glutamate racemase</fullName>
        <ecNumber evidence="2 7">5.1.1.3</ecNumber>
    </recommendedName>
</protein>
<comment type="caution">
    <text evidence="8">The sequence shown here is derived from an EMBL/GenBank/DDBJ whole genome shotgun (WGS) entry which is preliminary data.</text>
</comment>
<dbReference type="GO" id="GO:0008360">
    <property type="term" value="P:regulation of cell shape"/>
    <property type="evidence" value="ECO:0007669"/>
    <property type="project" value="UniProtKB-KW"/>
</dbReference>
<evidence type="ECO:0000313" key="9">
    <source>
        <dbReference type="Proteomes" id="UP000005519"/>
    </source>
</evidence>
<dbReference type="SUPFAM" id="SSF53681">
    <property type="entry name" value="Aspartate/glutamate racemase"/>
    <property type="match status" value="2"/>
</dbReference>
<dbReference type="PANTHER" id="PTHR21198:SF2">
    <property type="entry name" value="GLUTAMATE RACEMASE"/>
    <property type="match status" value="1"/>
</dbReference>
<feature type="binding site" evidence="7">
    <location>
        <begin position="13"/>
        <end position="14"/>
    </location>
    <ligand>
        <name>substrate</name>
    </ligand>
</feature>
<evidence type="ECO:0000256" key="3">
    <source>
        <dbReference type="ARBA" id="ARBA00022960"/>
    </source>
</evidence>
<sequence length="269" mass="30433">MNTVSQPTILFFDSGMGGFSVYKETKQLLPNCHYLYCFDNAFFPYSEKTEKKIIERVLMICQDINSKYPLDLIVIACNTASTVVLPSLRAHFSIPIVGTVPAIKPAAEHSETKHIGLLATKGTVKRSYVANLISQYAGDCIVEKIGSTKLVEIAEQKLHGKAVDLVALKEELKLWENIVDLDVVVLGCTHFPLIKEEIEWCLPQVRLFIDSGKAIALRVKHLLSKIEVRSKKMEKNLIFCTQSFDDEVDFQRVLNFWGFEKLIHLNISE</sequence>
<evidence type="ECO:0000256" key="6">
    <source>
        <dbReference type="ARBA" id="ARBA00023316"/>
    </source>
</evidence>
<dbReference type="OrthoDB" id="9801055at2"/>
<gene>
    <name evidence="7 8" type="primary">murI</name>
    <name evidence="8" type="ORF">HMPREF0621_0387</name>
</gene>
<dbReference type="InterPro" id="IPR004391">
    <property type="entry name" value="Glu_race"/>
</dbReference>
<comment type="catalytic activity">
    <reaction evidence="1 7">
        <text>L-glutamate = D-glutamate</text>
        <dbReference type="Rhea" id="RHEA:12813"/>
        <dbReference type="ChEBI" id="CHEBI:29985"/>
        <dbReference type="ChEBI" id="CHEBI:29986"/>
        <dbReference type="EC" id="5.1.1.3"/>
    </reaction>
</comment>
<keyword evidence="9" id="KW-1185">Reference proteome</keyword>
<keyword evidence="5 7" id="KW-0413">Isomerase</keyword>
<proteinExistence type="inferred from homology"/>
<keyword evidence="3 7" id="KW-0133">Cell shape</keyword>
<dbReference type="GO" id="GO:0009252">
    <property type="term" value="P:peptidoglycan biosynthetic process"/>
    <property type="evidence" value="ECO:0007669"/>
    <property type="project" value="UniProtKB-UniRule"/>
</dbReference>
<reference evidence="8 9" key="1">
    <citation type="submission" date="2009-10" db="EMBL/GenBank/DDBJ databases">
        <authorList>
            <person name="Muzny D."/>
            <person name="Qin X."/>
            <person name="Deng J."/>
            <person name="Jiang H."/>
            <person name="Liu Y."/>
            <person name="Qu J."/>
            <person name="Song X.-Z."/>
            <person name="Zhang L."/>
            <person name="Thornton R."/>
            <person name="Coyle M."/>
            <person name="Francisco L."/>
            <person name="Jackson L."/>
            <person name="Javaid M."/>
            <person name="Korchina V."/>
            <person name="Kovar C."/>
            <person name="Mata R."/>
            <person name="Mathew T."/>
            <person name="Ngo R."/>
            <person name="Nguyen L."/>
            <person name="Nguyen N."/>
            <person name="Okwuonu G."/>
            <person name="Ongeri F."/>
            <person name="Pham C."/>
            <person name="Simmons D."/>
            <person name="Wilczek-Boney K."/>
            <person name="Hale W."/>
            <person name="Jakkamsetti A."/>
            <person name="Pham P."/>
            <person name="Ruth R."/>
            <person name="San Lucas F."/>
            <person name="Warren J."/>
            <person name="Zhang J."/>
            <person name="Zhao Z."/>
            <person name="Zhou C."/>
            <person name="Zhu D."/>
            <person name="Lee S."/>
            <person name="Bess C."/>
            <person name="Blankenburg K."/>
            <person name="Forbes L."/>
            <person name="Fu Q."/>
            <person name="Gubbala S."/>
            <person name="Hirani K."/>
            <person name="Jayaseelan J.C."/>
            <person name="Lara F."/>
            <person name="Munidasa M."/>
            <person name="Palculict T."/>
            <person name="Patil S."/>
            <person name="Pu L.-L."/>
            <person name="Saada N."/>
            <person name="Tang L."/>
            <person name="Weissenberger G."/>
            <person name="Zhu Y."/>
            <person name="Hemphill L."/>
            <person name="Shang Y."/>
            <person name="Youmans B."/>
            <person name="Ayvaz T."/>
            <person name="Ross M."/>
            <person name="Santibanez J."/>
            <person name="Aqrawi P."/>
            <person name="Gross S."/>
            <person name="Joshi V."/>
            <person name="Fowler G."/>
            <person name="Nazareth L."/>
            <person name="Reid J."/>
            <person name="Worley K."/>
            <person name="Petrosino J."/>
            <person name="Highlander S."/>
            <person name="Gibbs R."/>
        </authorList>
    </citation>
    <scope>NUCLEOTIDE SEQUENCE [LARGE SCALE GENOMIC DNA]</scope>
    <source>
        <strain evidence="8 9">ATCC 43325</strain>
    </source>
</reference>
<keyword evidence="4 7" id="KW-0573">Peptidoglycan synthesis</keyword>
<feature type="binding site" evidence="7">
    <location>
        <begin position="45"/>
        <end position="46"/>
    </location>
    <ligand>
        <name>substrate</name>
    </ligand>
</feature>
<evidence type="ECO:0000256" key="2">
    <source>
        <dbReference type="ARBA" id="ARBA00013090"/>
    </source>
</evidence>
<comment type="function">
    <text evidence="7">Provides the (R)-glutamate required for cell wall biosynthesis.</text>
</comment>
<dbReference type="STRING" id="667128.HMPREF0621_0387"/>
<dbReference type="InterPro" id="IPR015942">
    <property type="entry name" value="Asp/Glu/hydantoin_racemase"/>
</dbReference>
<dbReference type="GO" id="GO:0071555">
    <property type="term" value="P:cell wall organization"/>
    <property type="evidence" value="ECO:0007669"/>
    <property type="project" value="UniProtKB-KW"/>
</dbReference>
<organism evidence="8 9">
    <name type="scientific">Pasteurella dagmatis ATCC 43325</name>
    <dbReference type="NCBI Taxonomy" id="667128"/>
    <lineage>
        <taxon>Bacteria</taxon>
        <taxon>Pseudomonadati</taxon>
        <taxon>Pseudomonadota</taxon>
        <taxon>Gammaproteobacteria</taxon>
        <taxon>Pasteurellales</taxon>
        <taxon>Pasteurellaceae</taxon>
        <taxon>Pasteurella</taxon>
    </lineage>
</organism>
<dbReference type="InterPro" id="IPR018187">
    <property type="entry name" value="Asp/Glu_racemase_AS_1"/>
</dbReference>
<dbReference type="UniPathway" id="UPA00219"/>
<dbReference type="HOGENOM" id="CLU_052344_2_0_6"/>
<feature type="binding site" evidence="7">
    <location>
        <begin position="189"/>
        <end position="190"/>
    </location>
    <ligand>
        <name>substrate</name>
    </ligand>
</feature>
<evidence type="ECO:0000256" key="5">
    <source>
        <dbReference type="ARBA" id="ARBA00023235"/>
    </source>
</evidence>
<evidence type="ECO:0000256" key="1">
    <source>
        <dbReference type="ARBA" id="ARBA00001602"/>
    </source>
</evidence>
<dbReference type="InterPro" id="IPR001920">
    <property type="entry name" value="Asp/Glu_race"/>
</dbReference>
<name>C9PN13_9PAST</name>
<dbReference type="EC" id="5.1.1.3" evidence="2 7"/>
<keyword evidence="6 7" id="KW-0961">Cell wall biogenesis/degradation</keyword>
<dbReference type="HAMAP" id="MF_00258">
    <property type="entry name" value="Glu_racemase"/>
    <property type="match status" value="1"/>
</dbReference>
<feature type="active site" description="Proton donor/acceptor" evidence="7">
    <location>
        <position position="188"/>
    </location>
</feature>
<evidence type="ECO:0000256" key="7">
    <source>
        <dbReference type="HAMAP-Rule" id="MF_00258"/>
    </source>
</evidence>
<comment type="pathway">
    <text evidence="7">Cell wall biogenesis; peptidoglycan biosynthesis.</text>
</comment>
<feature type="binding site" evidence="7">
    <location>
        <begin position="78"/>
        <end position="79"/>
    </location>
    <ligand>
        <name>substrate</name>
    </ligand>
</feature>
<feature type="active site" description="Proton donor/acceptor" evidence="7">
    <location>
        <position position="77"/>
    </location>
</feature>
<dbReference type="InterPro" id="IPR033134">
    <property type="entry name" value="Asp/Glu_racemase_AS_2"/>
</dbReference>
<comment type="similarity">
    <text evidence="7">Belongs to the aspartate/glutamate racemases family.</text>
</comment>
<dbReference type="AlphaFoldDB" id="C9PN13"/>
<dbReference type="PANTHER" id="PTHR21198">
    <property type="entry name" value="GLUTAMATE RACEMASE"/>
    <property type="match status" value="1"/>
</dbReference>